<evidence type="ECO:0008006" key="4">
    <source>
        <dbReference type="Google" id="ProtNLM"/>
    </source>
</evidence>
<sequence>MNMFNKISVLIVLLASFTANAGIVIIGSPDLTGPISAKEVKKVYLGKKVNFNGGKLTAIEINESEAIKSDFHKQVTNKSIVQLNSFWAKQLFTGKAKPLKTTASQAEMKAKVATGSAMIGYVDESLVDDQVVVLLKL</sequence>
<dbReference type="Proteomes" id="UP000239263">
    <property type="component" value="Unassembled WGS sequence"/>
</dbReference>
<dbReference type="SUPFAM" id="SSF53850">
    <property type="entry name" value="Periplasmic binding protein-like II"/>
    <property type="match status" value="1"/>
</dbReference>
<name>A0A2S7XBK8_9GAMM</name>
<evidence type="ECO:0000256" key="1">
    <source>
        <dbReference type="SAM" id="SignalP"/>
    </source>
</evidence>
<evidence type="ECO:0000313" key="2">
    <source>
        <dbReference type="EMBL" id="PQJ88525.1"/>
    </source>
</evidence>
<dbReference type="EMBL" id="MSCO01000001">
    <property type="protein sequence ID" value="PQJ88525.1"/>
    <property type="molecule type" value="Genomic_DNA"/>
</dbReference>
<feature type="signal peptide" evidence="1">
    <location>
        <begin position="1"/>
        <end position="21"/>
    </location>
</feature>
<reference evidence="2 3" key="1">
    <citation type="submission" date="2016-12" db="EMBL/GenBank/DDBJ databases">
        <title>Diversity of luminous bacteria.</title>
        <authorList>
            <person name="Yoshizawa S."/>
            <person name="Kogure K."/>
        </authorList>
    </citation>
    <scope>NUCLEOTIDE SEQUENCE [LARGE SCALE GENOMIC DNA]</scope>
    <source>
        <strain evidence="2 3">ATCC 33715</strain>
    </source>
</reference>
<accession>A0A2S7XBK8</accession>
<organism evidence="2 3">
    <name type="scientific">Aliivibrio sifiae</name>
    <dbReference type="NCBI Taxonomy" id="566293"/>
    <lineage>
        <taxon>Bacteria</taxon>
        <taxon>Pseudomonadati</taxon>
        <taxon>Pseudomonadota</taxon>
        <taxon>Gammaproteobacteria</taxon>
        <taxon>Vibrionales</taxon>
        <taxon>Vibrionaceae</taxon>
        <taxon>Aliivibrio</taxon>
    </lineage>
</organism>
<feature type="chain" id="PRO_5015640793" description="Phosphate ABC transporter substrate-binding protein" evidence="1">
    <location>
        <begin position="22"/>
        <end position="137"/>
    </location>
</feature>
<evidence type="ECO:0000313" key="3">
    <source>
        <dbReference type="Proteomes" id="UP000239263"/>
    </source>
</evidence>
<proteinExistence type="predicted"/>
<protein>
    <recommendedName>
        <fullName evidence="4">Phosphate ABC transporter substrate-binding protein</fullName>
    </recommendedName>
</protein>
<comment type="caution">
    <text evidence="2">The sequence shown here is derived from an EMBL/GenBank/DDBJ whole genome shotgun (WGS) entry which is preliminary data.</text>
</comment>
<gene>
    <name evidence="2" type="ORF">BTO22_02585</name>
</gene>
<dbReference type="Gene3D" id="3.40.190.10">
    <property type="entry name" value="Periplasmic binding protein-like II"/>
    <property type="match status" value="1"/>
</dbReference>
<dbReference type="AlphaFoldDB" id="A0A2S7XBK8"/>
<keyword evidence="1" id="KW-0732">Signal</keyword>